<dbReference type="InterPro" id="IPR017850">
    <property type="entry name" value="Alkaline_phosphatase_core_sf"/>
</dbReference>
<dbReference type="PANTHER" id="PTHR10151">
    <property type="entry name" value="ECTONUCLEOTIDE PYROPHOSPHATASE/PHOSPHODIESTERASE"/>
    <property type="match status" value="1"/>
</dbReference>
<feature type="chain" id="PRO_5022152718" evidence="1">
    <location>
        <begin position="21"/>
        <end position="306"/>
    </location>
</feature>
<evidence type="ECO:0000313" key="3">
    <source>
        <dbReference type="Proteomes" id="UP000315017"/>
    </source>
</evidence>
<sequence precursor="true">MFRRLLVLAIVLLVPACASAAEKVKKVLYIGIDGTRFDAVEKAETPQLHALLKEGIHSPSCLILGDRYQKNDTVSGPGWSTILTGVWADKHGVHDNQFKDSKYTDFPHFFARLKEVRPAARTVSHVTWKPVHEKITSAADVSVNYEEKAHGVLDYDRYDNAAVAAGVQELAEGNPDVLFVYIGQVDVAGHAHGFHPTVPEYISAIERADKLVGQLVAAMKARQTYAAEDWLVVVTSDHGGKGKGHGSGHKIPEILSSFLIVSGPAAERGTFAEQVYLVDAPVTVLAHLGATPKDEWKLDGKPVGLK</sequence>
<dbReference type="KEGG" id="aagg:ETAA8_50820"/>
<evidence type="ECO:0000256" key="1">
    <source>
        <dbReference type="SAM" id="SignalP"/>
    </source>
</evidence>
<dbReference type="GO" id="GO:0016787">
    <property type="term" value="F:hydrolase activity"/>
    <property type="evidence" value="ECO:0007669"/>
    <property type="project" value="UniProtKB-ARBA"/>
</dbReference>
<dbReference type="Pfam" id="PF01663">
    <property type="entry name" value="Phosphodiest"/>
    <property type="match status" value="1"/>
</dbReference>
<keyword evidence="1" id="KW-0732">Signal</keyword>
<accession>A0A517YIC7</accession>
<feature type="signal peptide" evidence="1">
    <location>
        <begin position="1"/>
        <end position="20"/>
    </location>
</feature>
<keyword evidence="3" id="KW-1185">Reference proteome</keyword>
<dbReference type="AlphaFoldDB" id="A0A517YIC7"/>
<dbReference type="RefSeq" id="WP_145094625.1">
    <property type="nucleotide sequence ID" value="NZ_CP036274.1"/>
</dbReference>
<protein>
    <submittedName>
        <fullName evidence="2">Type I phosphodiesterase / nucleotide pyrophosphatase</fullName>
    </submittedName>
</protein>
<proteinExistence type="predicted"/>
<dbReference type="InterPro" id="IPR002591">
    <property type="entry name" value="Phosphodiest/P_Trfase"/>
</dbReference>
<dbReference type="PANTHER" id="PTHR10151:SF120">
    <property type="entry name" value="BIS(5'-ADENOSYL)-TRIPHOSPHATASE"/>
    <property type="match status" value="1"/>
</dbReference>
<dbReference type="Proteomes" id="UP000315017">
    <property type="component" value="Chromosome"/>
</dbReference>
<dbReference type="OrthoDB" id="1956004at2"/>
<dbReference type="EMBL" id="CP036274">
    <property type="protein sequence ID" value="QDU29964.1"/>
    <property type="molecule type" value="Genomic_DNA"/>
</dbReference>
<reference evidence="2 3" key="1">
    <citation type="submission" date="2019-02" db="EMBL/GenBank/DDBJ databases">
        <title>Deep-cultivation of Planctomycetes and their phenomic and genomic characterization uncovers novel biology.</title>
        <authorList>
            <person name="Wiegand S."/>
            <person name="Jogler M."/>
            <person name="Boedeker C."/>
            <person name="Pinto D."/>
            <person name="Vollmers J."/>
            <person name="Rivas-Marin E."/>
            <person name="Kohn T."/>
            <person name="Peeters S.H."/>
            <person name="Heuer A."/>
            <person name="Rast P."/>
            <person name="Oberbeckmann S."/>
            <person name="Bunk B."/>
            <person name="Jeske O."/>
            <person name="Meyerdierks A."/>
            <person name="Storesund J.E."/>
            <person name="Kallscheuer N."/>
            <person name="Luecker S."/>
            <person name="Lage O.M."/>
            <person name="Pohl T."/>
            <person name="Merkel B.J."/>
            <person name="Hornburger P."/>
            <person name="Mueller R.-W."/>
            <person name="Bruemmer F."/>
            <person name="Labrenz M."/>
            <person name="Spormann A.M."/>
            <person name="Op den Camp H."/>
            <person name="Overmann J."/>
            <person name="Amann R."/>
            <person name="Jetten M.S.M."/>
            <person name="Mascher T."/>
            <person name="Medema M.H."/>
            <person name="Devos D.P."/>
            <person name="Kaster A.-K."/>
            <person name="Ovreas L."/>
            <person name="Rohde M."/>
            <person name="Galperin M.Y."/>
            <person name="Jogler C."/>
        </authorList>
    </citation>
    <scope>NUCLEOTIDE SEQUENCE [LARGE SCALE GENOMIC DNA]</scope>
    <source>
        <strain evidence="2 3">ETA_A8</strain>
    </source>
</reference>
<dbReference type="SUPFAM" id="SSF53649">
    <property type="entry name" value="Alkaline phosphatase-like"/>
    <property type="match status" value="1"/>
</dbReference>
<name>A0A517YIC7_9BACT</name>
<organism evidence="2 3">
    <name type="scientific">Anatilimnocola aggregata</name>
    <dbReference type="NCBI Taxonomy" id="2528021"/>
    <lineage>
        <taxon>Bacteria</taxon>
        <taxon>Pseudomonadati</taxon>
        <taxon>Planctomycetota</taxon>
        <taxon>Planctomycetia</taxon>
        <taxon>Pirellulales</taxon>
        <taxon>Pirellulaceae</taxon>
        <taxon>Anatilimnocola</taxon>
    </lineage>
</organism>
<dbReference type="Gene3D" id="3.40.720.10">
    <property type="entry name" value="Alkaline Phosphatase, subunit A"/>
    <property type="match status" value="1"/>
</dbReference>
<evidence type="ECO:0000313" key="2">
    <source>
        <dbReference type="EMBL" id="QDU29964.1"/>
    </source>
</evidence>
<gene>
    <name evidence="2" type="ORF">ETAA8_50820</name>
</gene>